<evidence type="ECO:0000313" key="3">
    <source>
        <dbReference type="EMBL" id="KAF2237164.1"/>
    </source>
</evidence>
<dbReference type="AlphaFoldDB" id="A0A6A6HGC3"/>
<feature type="domain" description="EthD" evidence="2">
    <location>
        <begin position="14"/>
        <end position="49"/>
    </location>
</feature>
<dbReference type="Gene3D" id="3.30.70.100">
    <property type="match status" value="1"/>
</dbReference>
<dbReference type="Pfam" id="PF07110">
    <property type="entry name" value="EthD"/>
    <property type="match status" value="1"/>
</dbReference>
<dbReference type="OrthoDB" id="3454835at2759"/>
<dbReference type="Proteomes" id="UP000800092">
    <property type="component" value="Unassembled WGS sequence"/>
</dbReference>
<sequence>MQRLFQWTVCAYRKPGMGEEDYHRYMSEKHGPLVKSLLAKYGIIKFTMASINTTAAWTPIHL</sequence>
<dbReference type="EMBL" id="ML991781">
    <property type="protein sequence ID" value="KAF2237164.1"/>
    <property type="molecule type" value="Genomic_DNA"/>
</dbReference>
<protein>
    <recommendedName>
        <fullName evidence="2">EthD domain-containing protein</fullName>
    </recommendedName>
</protein>
<evidence type="ECO:0000313" key="4">
    <source>
        <dbReference type="Proteomes" id="UP000800092"/>
    </source>
</evidence>
<dbReference type="SUPFAM" id="SSF54909">
    <property type="entry name" value="Dimeric alpha+beta barrel"/>
    <property type="match status" value="1"/>
</dbReference>
<accession>A0A6A6HGC3</accession>
<dbReference type="GO" id="GO:0016491">
    <property type="term" value="F:oxidoreductase activity"/>
    <property type="evidence" value="ECO:0007669"/>
    <property type="project" value="InterPro"/>
</dbReference>
<gene>
    <name evidence="3" type="ORF">EV356DRAFT_496712</name>
</gene>
<feature type="non-terminal residue" evidence="3">
    <location>
        <position position="62"/>
    </location>
</feature>
<proteinExistence type="inferred from homology"/>
<evidence type="ECO:0000259" key="2">
    <source>
        <dbReference type="Pfam" id="PF07110"/>
    </source>
</evidence>
<reference evidence="3" key="1">
    <citation type="journal article" date="2020" name="Stud. Mycol.">
        <title>101 Dothideomycetes genomes: a test case for predicting lifestyles and emergence of pathogens.</title>
        <authorList>
            <person name="Haridas S."/>
            <person name="Albert R."/>
            <person name="Binder M."/>
            <person name="Bloem J."/>
            <person name="Labutti K."/>
            <person name="Salamov A."/>
            <person name="Andreopoulos B."/>
            <person name="Baker S."/>
            <person name="Barry K."/>
            <person name="Bills G."/>
            <person name="Bluhm B."/>
            <person name="Cannon C."/>
            <person name="Castanera R."/>
            <person name="Culley D."/>
            <person name="Daum C."/>
            <person name="Ezra D."/>
            <person name="Gonzalez J."/>
            <person name="Henrissat B."/>
            <person name="Kuo A."/>
            <person name="Liang C."/>
            <person name="Lipzen A."/>
            <person name="Lutzoni F."/>
            <person name="Magnuson J."/>
            <person name="Mondo S."/>
            <person name="Nolan M."/>
            <person name="Ohm R."/>
            <person name="Pangilinan J."/>
            <person name="Park H.-J."/>
            <person name="Ramirez L."/>
            <person name="Alfaro M."/>
            <person name="Sun H."/>
            <person name="Tritt A."/>
            <person name="Yoshinaga Y."/>
            <person name="Zwiers L.-H."/>
            <person name="Turgeon B."/>
            <person name="Goodwin S."/>
            <person name="Spatafora J."/>
            <person name="Crous P."/>
            <person name="Grigoriev I."/>
        </authorList>
    </citation>
    <scope>NUCLEOTIDE SEQUENCE</scope>
    <source>
        <strain evidence="3">Tuck. ex Michener</strain>
    </source>
</reference>
<dbReference type="InterPro" id="IPR011008">
    <property type="entry name" value="Dimeric_a/b-barrel"/>
</dbReference>
<evidence type="ECO:0000256" key="1">
    <source>
        <dbReference type="ARBA" id="ARBA00005986"/>
    </source>
</evidence>
<organism evidence="3 4">
    <name type="scientific">Viridothelium virens</name>
    <name type="common">Speckled blister lichen</name>
    <name type="synonym">Trypethelium virens</name>
    <dbReference type="NCBI Taxonomy" id="1048519"/>
    <lineage>
        <taxon>Eukaryota</taxon>
        <taxon>Fungi</taxon>
        <taxon>Dikarya</taxon>
        <taxon>Ascomycota</taxon>
        <taxon>Pezizomycotina</taxon>
        <taxon>Dothideomycetes</taxon>
        <taxon>Dothideomycetes incertae sedis</taxon>
        <taxon>Trypetheliales</taxon>
        <taxon>Trypetheliaceae</taxon>
        <taxon>Viridothelium</taxon>
    </lineage>
</organism>
<dbReference type="InterPro" id="IPR009799">
    <property type="entry name" value="EthD_dom"/>
</dbReference>
<keyword evidence="4" id="KW-1185">Reference proteome</keyword>
<comment type="similarity">
    <text evidence="1">Belongs to the tpcK family.</text>
</comment>
<name>A0A6A6HGC3_VIRVR</name>